<name>A0A2G8L507_STIJA</name>
<comment type="caution">
    <text evidence="1">The sequence shown here is derived from an EMBL/GenBank/DDBJ whole genome shotgun (WGS) entry which is preliminary data.</text>
</comment>
<gene>
    <name evidence="1" type="ORF">BSL78_07771</name>
</gene>
<proteinExistence type="predicted"/>
<evidence type="ECO:0000313" key="1">
    <source>
        <dbReference type="EMBL" id="PIK55347.1"/>
    </source>
</evidence>
<evidence type="ECO:0000313" key="2">
    <source>
        <dbReference type="Proteomes" id="UP000230750"/>
    </source>
</evidence>
<dbReference type="InterPro" id="IPR036412">
    <property type="entry name" value="HAD-like_sf"/>
</dbReference>
<dbReference type="InterPro" id="IPR023214">
    <property type="entry name" value="HAD_sf"/>
</dbReference>
<organism evidence="1 2">
    <name type="scientific">Stichopus japonicus</name>
    <name type="common">Sea cucumber</name>
    <dbReference type="NCBI Taxonomy" id="307972"/>
    <lineage>
        <taxon>Eukaryota</taxon>
        <taxon>Metazoa</taxon>
        <taxon>Echinodermata</taxon>
        <taxon>Eleutherozoa</taxon>
        <taxon>Echinozoa</taxon>
        <taxon>Holothuroidea</taxon>
        <taxon>Aspidochirotacea</taxon>
        <taxon>Aspidochirotida</taxon>
        <taxon>Stichopodidae</taxon>
        <taxon>Apostichopus</taxon>
    </lineage>
</organism>
<dbReference type="SUPFAM" id="SSF56784">
    <property type="entry name" value="HAD-like"/>
    <property type="match status" value="1"/>
</dbReference>
<dbReference type="AlphaFoldDB" id="A0A2G8L507"/>
<keyword evidence="2" id="KW-1185">Reference proteome</keyword>
<accession>A0A2G8L507</accession>
<dbReference type="Proteomes" id="UP000230750">
    <property type="component" value="Unassembled WGS sequence"/>
</dbReference>
<protein>
    <recommendedName>
        <fullName evidence="3">Phosphonoacetaldehyde hydrolase</fullName>
    </recommendedName>
</protein>
<dbReference type="STRING" id="307972.A0A2G8L507"/>
<dbReference type="OrthoDB" id="40579at2759"/>
<evidence type="ECO:0008006" key="3">
    <source>
        <dbReference type="Google" id="ProtNLM"/>
    </source>
</evidence>
<sequence>MRKCPSDVVPPFFLEASYPPGDYPLFSPLNFAKVDDTAGGITEGLTAGCWAVGVAKTGNYMAATEEQLAKMEKGEYSKKLQAAYDKLTQAGAHYVIDSINDLPGVIEDINRRLACGEKP</sequence>
<dbReference type="EMBL" id="MRZV01000219">
    <property type="protein sequence ID" value="PIK55347.1"/>
    <property type="molecule type" value="Genomic_DNA"/>
</dbReference>
<dbReference type="Gene3D" id="3.40.50.1000">
    <property type="entry name" value="HAD superfamily/HAD-like"/>
    <property type="match status" value="1"/>
</dbReference>
<reference evidence="1 2" key="1">
    <citation type="journal article" date="2017" name="PLoS Biol.">
        <title>The sea cucumber genome provides insights into morphological evolution and visceral regeneration.</title>
        <authorList>
            <person name="Zhang X."/>
            <person name="Sun L."/>
            <person name="Yuan J."/>
            <person name="Sun Y."/>
            <person name="Gao Y."/>
            <person name="Zhang L."/>
            <person name="Li S."/>
            <person name="Dai H."/>
            <person name="Hamel J.F."/>
            <person name="Liu C."/>
            <person name="Yu Y."/>
            <person name="Liu S."/>
            <person name="Lin W."/>
            <person name="Guo K."/>
            <person name="Jin S."/>
            <person name="Xu P."/>
            <person name="Storey K.B."/>
            <person name="Huan P."/>
            <person name="Zhang T."/>
            <person name="Zhou Y."/>
            <person name="Zhang J."/>
            <person name="Lin C."/>
            <person name="Li X."/>
            <person name="Xing L."/>
            <person name="Huo D."/>
            <person name="Sun M."/>
            <person name="Wang L."/>
            <person name="Mercier A."/>
            <person name="Li F."/>
            <person name="Yang H."/>
            <person name="Xiang J."/>
        </authorList>
    </citation>
    <scope>NUCLEOTIDE SEQUENCE [LARGE SCALE GENOMIC DNA]</scope>
    <source>
        <strain evidence="1">Shaxun</strain>
        <tissue evidence="1">Muscle</tissue>
    </source>
</reference>